<dbReference type="Pfam" id="PF00296">
    <property type="entry name" value="Bac_luciferase"/>
    <property type="match status" value="1"/>
</dbReference>
<accession>A0A936NFN4</accession>
<evidence type="ECO:0000313" key="4">
    <source>
        <dbReference type="Proteomes" id="UP000727993"/>
    </source>
</evidence>
<dbReference type="InterPro" id="IPR036661">
    <property type="entry name" value="Luciferase-like_sf"/>
</dbReference>
<reference evidence="3 4" key="1">
    <citation type="submission" date="2020-10" db="EMBL/GenBank/DDBJ databases">
        <title>Connecting structure to function with the recovery of over 1000 high-quality activated sludge metagenome-assembled genomes encoding full-length rRNA genes using long-read sequencing.</title>
        <authorList>
            <person name="Singleton C.M."/>
            <person name="Petriglieri F."/>
            <person name="Kristensen J.M."/>
            <person name="Kirkegaard R.H."/>
            <person name="Michaelsen T.Y."/>
            <person name="Andersen M.H."/>
            <person name="Karst S.M."/>
            <person name="Dueholm M.S."/>
            <person name="Nielsen P.H."/>
            <person name="Albertsen M."/>
        </authorList>
    </citation>
    <scope>NUCLEOTIDE SEQUENCE [LARGE SCALE GENOMIC DNA]</scope>
    <source>
        <strain evidence="3">Lyne_18-Q3-R50-59_MAXAC.006</strain>
    </source>
</reference>
<comment type="caution">
    <text evidence="3">The sequence shown here is derived from an EMBL/GenBank/DDBJ whole genome shotgun (WGS) entry which is preliminary data.</text>
</comment>
<dbReference type="EC" id="1.-.-.-" evidence="3"/>
<name>A0A936NFN4_9ACTN</name>
<dbReference type="InterPro" id="IPR050564">
    <property type="entry name" value="F420-G6PD/mer"/>
</dbReference>
<dbReference type="EMBL" id="JADJZA010000010">
    <property type="protein sequence ID" value="MBK9298779.1"/>
    <property type="molecule type" value="Genomic_DNA"/>
</dbReference>
<organism evidence="3 4">
    <name type="scientific">Candidatus Neomicrothrix subdominans</name>
    <dbReference type="NCBI Taxonomy" id="2954438"/>
    <lineage>
        <taxon>Bacteria</taxon>
        <taxon>Bacillati</taxon>
        <taxon>Actinomycetota</taxon>
        <taxon>Acidimicrobiia</taxon>
        <taxon>Acidimicrobiales</taxon>
        <taxon>Microthrixaceae</taxon>
        <taxon>Candidatus Neomicrothrix</taxon>
    </lineage>
</organism>
<protein>
    <submittedName>
        <fullName evidence="3">LLM class F420-dependent oxidoreductase</fullName>
        <ecNumber evidence="3">1.-.-.-</ecNumber>
    </submittedName>
</protein>
<feature type="domain" description="Luciferase-like" evidence="2">
    <location>
        <begin position="8"/>
        <end position="304"/>
    </location>
</feature>
<evidence type="ECO:0000259" key="2">
    <source>
        <dbReference type="Pfam" id="PF00296"/>
    </source>
</evidence>
<gene>
    <name evidence="3" type="ORF">IPN02_18505</name>
</gene>
<keyword evidence="1 3" id="KW-0560">Oxidoreductase</keyword>
<dbReference type="InterPro" id="IPR022526">
    <property type="entry name" value="F420_Rv3093c"/>
</dbReference>
<dbReference type="GO" id="GO:0016705">
    <property type="term" value="F:oxidoreductase activity, acting on paired donors, with incorporation or reduction of molecular oxygen"/>
    <property type="evidence" value="ECO:0007669"/>
    <property type="project" value="InterPro"/>
</dbReference>
<dbReference type="Gene3D" id="3.20.20.30">
    <property type="entry name" value="Luciferase-like domain"/>
    <property type="match status" value="1"/>
</dbReference>
<dbReference type="Proteomes" id="UP000727993">
    <property type="component" value="Unassembled WGS sequence"/>
</dbReference>
<dbReference type="CDD" id="cd01097">
    <property type="entry name" value="Tetrahydromethanopterin_reductase"/>
    <property type="match status" value="1"/>
</dbReference>
<dbReference type="NCBIfam" id="TIGR03841">
    <property type="entry name" value="F420_Rv3093c"/>
    <property type="match status" value="1"/>
</dbReference>
<dbReference type="InterPro" id="IPR011251">
    <property type="entry name" value="Luciferase-like_dom"/>
</dbReference>
<dbReference type="PANTHER" id="PTHR43244:SF1">
    <property type="entry name" value="5,10-METHYLENETETRAHYDROMETHANOPTERIN REDUCTASE"/>
    <property type="match status" value="1"/>
</dbReference>
<dbReference type="SUPFAM" id="SSF51679">
    <property type="entry name" value="Bacterial luciferase-like"/>
    <property type="match status" value="1"/>
</dbReference>
<dbReference type="AlphaFoldDB" id="A0A936NFN4"/>
<evidence type="ECO:0000313" key="3">
    <source>
        <dbReference type="EMBL" id="MBK9298779.1"/>
    </source>
</evidence>
<sequence>MTRLGMTVPFDNVPLGEQRDRFVELEDAGYTDLWSAEAMGADAFTPLALASVWTPSMRLGTAIVPAFTRGPALLAQSVGALAQAAPGRFTLGLGTSSDVIVERWNGIDFDRPYYQVRDMVRFLRASLTGDKVSAEVNGTSIKGFRLGVVPSEPVPIHIAALREGMLALAGREADGVILNWLAASDVPTVTKIVHDAAEGAGRPDPQNVEVVARLFVAVTEDRDTVMALGRHAIAAYLNVPVYRAFHEWLGRGEQLGEMWRLWGEGDRKAALEAIPDSVVDELIIWGSAGTCREHLDAYVDAGVTTPVVALLPFGYDERAAARALAAAG</sequence>
<evidence type="ECO:0000256" key="1">
    <source>
        <dbReference type="ARBA" id="ARBA00023002"/>
    </source>
</evidence>
<proteinExistence type="predicted"/>
<dbReference type="PANTHER" id="PTHR43244">
    <property type="match status" value="1"/>
</dbReference>